<proteinExistence type="predicted"/>
<reference evidence="1 2" key="1">
    <citation type="journal article" date="2016" name="Int. J. Syst. Evol. Microbiol.">
        <title>Streptococcuspantholopis sp. nov., isolated from faeces of the Tibetan antelope (Pantholops hodgsonii).</title>
        <authorList>
            <person name="Bai X."/>
            <person name="Xiong Y."/>
            <person name="Lu S."/>
            <person name="Jin D."/>
            <person name="Lai X."/>
            <person name="Yang J."/>
            <person name="Niu L."/>
            <person name="Hu S."/>
            <person name="Meng X."/>
            <person name="Pu J."/>
            <person name="Ye C."/>
            <person name="Xu J."/>
        </authorList>
    </citation>
    <scope>NUCLEOTIDE SEQUENCE [LARGE SCALE GENOMIC DNA]</scope>
    <source>
        <strain evidence="1 2">TA 26</strain>
    </source>
</reference>
<reference evidence="2" key="2">
    <citation type="submission" date="2016-03" db="EMBL/GenBank/DDBJ databases">
        <title>Streptococcus antelopensis sp. nov., isolated from the feces of the Tibetan antelope (Pantholops hodgsonii) in Hoh Xil National Nature Reserve, Qinghai, China.</title>
        <authorList>
            <person name="Bai X."/>
        </authorList>
    </citation>
    <scope>NUCLEOTIDE SEQUENCE [LARGE SCALE GENOMIC DNA]</scope>
    <source>
        <strain evidence="2">TA 26</strain>
    </source>
</reference>
<gene>
    <name evidence="1" type="ORF">A0O21_01010</name>
</gene>
<keyword evidence="2" id="KW-1185">Reference proteome</keyword>
<evidence type="ECO:0000313" key="2">
    <source>
        <dbReference type="Proteomes" id="UP000077317"/>
    </source>
</evidence>
<organism evidence="1 2">
    <name type="scientific">Streptococcus pantholopis</name>
    <dbReference type="NCBI Taxonomy" id="1811193"/>
    <lineage>
        <taxon>Bacteria</taxon>
        <taxon>Bacillati</taxon>
        <taxon>Bacillota</taxon>
        <taxon>Bacilli</taxon>
        <taxon>Lactobacillales</taxon>
        <taxon>Streptococcaceae</taxon>
        <taxon>Streptococcus</taxon>
    </lineage>
</organism>
<name>A0A172Q5K2_9STRE</name>
<dbReference type="EMBL" id="CP014699">
    <property type="protein sequence ID" value="AND78705.1"/>
    <property type="molecule type" value="Genomic_DNA"/>
</dbReference>
<dbReference type="Proteomes" id="UP000077317">
    <property type="component" value="Chromosome"/>
</dbReference>
<dbReference type="AlphaFoldDB" id="A0A172Q5K2"/>
<dbReference type="KEGG" id="spat:A0O21_01010"/>
<dbReference type="STRING" id="1811193.A0O21_01010"/>
<evidence type="ECO:0000313" key="1">
    <source>
        <dbReference type="EMBL" id="AND78705.1"/>
    </source>
</evidence>
<accession>A0A172Q5K2</accession>
<sequence>MFYESRQILFSINEDLSFKAKICYNDKMESGQAEERIKGRVLFLKVISSFALRRLICCGEARRKASFLQQNLIINKKDMLKFRIDFKLASRSRLKADKNPSLLIHCL</sequence>
<protein>
    <submittedName>
        <fullName evidence="1">Uncharacterized protein</fullName>
    </submittedName>
</protein>